<sequence length="178" mass="19743">MSYSDVSESVSQSAGEDKLLPRELYLRLWPFGTGGKNRQRTNPLPSHASISIIGFNQHQYLPLTHLPFMDVAALALADAPPYQSQQLIPIHDHPPPLVPVQWPIGEAGKARNNRHTIQGLMGPTVEDSCSYKCTHSFPRTSAAPRALYPPDIDIFLTDPPPPPVQKPYCLRHPCLAHN</sequence>
<keyword evidence="2" id="KW-1185">Reference proteome</keyword>
<accession>A0A319BV61</accession>
<dbReference type="RefSeq" id="XP_025485629.1">
    <property type="nucleotide sequence ID" value="XM_025631255.1"/>
</dbReference>
<evidence type="ECO:0000313" key="2">
    <source>
        <dbReference type="Proteomes" id="UP000248340"/>
    </source>
</evidence>
<dbReference type="Proteomes" id="UP000248340">
    <property type="component" value="Unassembled WGS sequence"/>
</dbReference>
<name>A0A319BV61_9EURO</name>
<dbReference type="VEuPathDB" id="FungiDB:BO82DRAFT_27917"/>
<evidence type="ECO:0000313" key="1">
    <source>
        <dbReference type="EMBL" id="PYH75429.1"/>
    </source>
</evidence>
<protein>
    <submittedName>
        <fullName evidence="1">Uncharacterized protein</fullName>
    </submittedName>
</protein>
<dbReference type="EMBL" id="KZ821798">
    <property type="protein sequence ID" value="PYH75429.1"/>
    <property type="molecule type" value="Genomic_DNA"/>
</dbReference>
<proteinExistence type="predicted"/>
<gene>
    <name evidence="1" type="ORF">BO82DRAFT_27917</name>
</gene>
<reference evidence="1 2" key="1">
    <citation type="submission" date="2016-12" db="EMBL/GenBank/DDBJ databases">
        <title>The genomes of Aspergillus section Nigri reveals drivers in fungal speciation.</title>
        <authorList>
            <consortium name="DOE Joint Genome Institute"/>
            <person name="Vesth T.C."/>
            <person name="Nybo J."/>
            <person name="Theobald S."/>
            <person name="Brandl J."/>
            <person name="Frisvad J.C."/>
            <person name="Nielsen K.F."/>
            <person name="Lyhne E.K."/>
            <person name="Kogle M.E."/>
            <person name="Kuo A."/>
            <person name="Riley R."/>
            <person name="Clum A."/>
            <person name="Nolan M."/>
            <person name="Lipzen A."/>
            <person name="Salamov A."/>
            <person name="Henrissat B."/>
            <person name="Wiebenga A."/>
            <person name="De Vries R.P."/>
            <person name="Grigoriev I.V."/>
            <person name="Mortensen U.H."/>
            <person name="Andersen M.R."/>
            <person name="Baker S.E."/>
        </authorList>
    </citation>
    <scope>NUCLEOTIDE SEQUENCE [LARGE SCALE GENOMIC DNA]</scope>
    <source>
        <strain evidence="1 2">CBS 121591</strain>
    </source>
</reference>
<dbReference type="GeneID" id="37133996"/>
<dbReference type="AlphaFoldDB" id="A0A319BV61"/>
<organism evidence="1 2">
    <name type="scientific">Aspergillus uvarum CBS 121591</name>
    <dbReference type="NCBI Taxonomy" id="1448315"/>
    <lineage>
        <taxon>Eukaryota</taxon>
        <taxon>Fungi</taxon>
        <taxon>Dikarya</taxon>
        <taxon>Ascomycota</taxon>
        <taxon>Pezizomycotina</taxon>
        <taxon>Eurotiomycetes</taxon>
        <taxon>Eurotiomycetidae</taxon>
        <taxon>Eurotiales</taxon>
        <taxon>Aspergillaceae</taxon>
        <taxon>Aspergillus</taxon>
        <taxon>Aspergillus subgen. Circumdati</taxon>
    </lineage>
</organism>